<proteinExistence type="predicted"/>
<reference evidence="1" key="1">
    <citation type="submission" date="2019-10" db="EMBL/GenBank/DDBJ databases">
        <authorList>
            <consortium name="DOE Joint Genome Institute"/>
            <person name="Kuo A."/>
            <person name="Miyauchi S."/>
            <person name="Kiss E."/>
            <person name="Drula E."/>
            <person name="Kohler A."/>
            <person name="Sanchez-Garcia M."/>
            <person name="Andreopoulos B."/>
            <person name="Barry K.W."/>
            <person name="Bonito G."/>
            <person name="Buee M."/>
            <person name="Carver A."/>
            <person name="Chen C."/>
            <person name="Cichocki N."/>
            <person name="Clum A."/>
            <person name="Culley D."/>
            <person name="Crous P.W."/>
            <person name="Fauchery L."/>
            <person name="Girlanda M."/>
            <person name="Hayes R."/>
            <person name="Keri Z."/>
            <person name="Labutti K."/>
            <person name="Lipzen A."/>
            <person name="Lombard V."/>
            <person name="Magnuson J."/>
            <person name="Maillard F."/>
            <person name="Morin E."/>
            <person name="Murat C."/>
            <person name="Nolan M."/>
            <person name="Ohm R."/>
            <person name="Pangilinan J."/>
            <person name="Pereira M."/>
            <person name="Perotto S."/>
            <person name="Peter M."/>
            <person name="Riley R."/>
            <person name="Sitrit Y."/>
            <person name="Stielow B."/>
            <person name="Szollosi G."/>
            <person name="Zifcakova L."/>
            <person name="Stursova M."/>
            <person name="Spatafora J.W."/>
            <person name="Tedersoo L."/>
            <person name="Vaario L.-M."/>
            <person name="Yamada A."/>
            <person name="Yan M."/>
            <person name="Wang P."/>
            <person name="Xu J."/>
            <person name="Bruns T."/>
            <person name="Baldrian P."/>
            <person name="Vilgalys R."/>
            <person name="Henrissat B."/>
            <person name="Grigoriev I.V."/>
            <person name="Hibbett D."/>
            <person name="Nagy L.G."/>
            <person name="Martin F.M."/>
        </authorList>
    </citation>
    <scope>NUCLEOTIDE SEQUENCE</scope>
    <source>
        <strain evidence="1">P2</strain>
    </source>
</reference>
<dbReference type="EMBL" id="MU117961">
    <property type="protein sequence ID" value="KAF9654099.1"/>
    <property type="molecule type" value="Genomic_DNA"/>
</dbReference>
<organism evidence="1 2">
    <name type="scientific">Thelephora ganbajun</name>
    <name type="common">Ganba fungus</name>
    <dbReference type="NCBI Taxonomy" id="370292"/>
    <lineage>
        <taxon>Eukaryota</taxon>
        <taxon>Fungi</taxon>
        <taxon>Dikarya</taxon>
        <taxon>Basidiomycota</taxon>
        <taxon>Agaricomycotina</taxon>
        <taxon>Agaricomycetes</taxon>
        <taxon>Thelephorales</taxon>
        <taxon>Thelephoraceae</taxon>
        <taxon>Thelephora</taxon>
    </lineage>
</organism>
<gene>
    <name evidence="1" type="ORF">BDM02DRAFT_3085699</name>
</gene>
<dbReference type="Proteomes" id="UP000886501">
    <property type="component" value="Unassembled WGS sequence"/>
</dbReference>
<reference evidence="1" key="2">
    <citation type="journal article" date="2020" name="Nat. Commun.">
        <title>Large-scale genome sequencing of mycorrhizal fungi provides insights into the early evolution of symbiotic traits.</title>
        <authorList>
            <person name="Miyauchi S."/>
            <person name="Kiss E."/>
            <person name="Kuo A."/>
            <person name="Drula E."/>
            <person name="Kohler A."/>
            <person name="Sanchez-Garcia M."/>
            <person name="Morin E."/>
            <person name="Andreopoulos B."/>
            <person name="Barry K.W."/>
            <person name="Bonito G."/>
            <person name="Buee M."/>
            <person name="Carver A."/>
            <person name="Chen C."/>
            <person name="Cichocki N."/>
            <person name="Clum A."/>
            <person name="Culley D."/>
            <person name="Crous P.W."/>
            <person name="Fauchery L."/>
            <person name="Girlanda M."/>
            <person name="Hayes R.D."/>
            <person name="Keri Z."/>
            <person name="LaButti K."/>
            <person name="Lipzen A."/>
            <person name="Lombard V."/>
            <person name="Magnuson J."/>
            <person name="Maillard F."/>
            <person name="Murat C."/>
            <person name="Nolan M."/>
            <person name="Ohm R.A."/>
            <person name="Pangilinan J."/>
            <person name="Pereira M.F."/>
            <person name="Perotto S."/>
            <person name="Peter M."/>
            <person name="Pfister S."/>
            <person name="Riley R."/>
            <person name="Sitrit Y."/>
            <person name="Stielow J.B."/>
            <person name="Szollosi G."/>
            <person name="Zifcakova L."/>
            <person name="Stursova M."/>
            <person name="Spatafora J.W."/>
            <person name="Tedersoo L."/>
            <person name="Vaario L.M."/>
            <person name="Yamada A."/>
            <person name="Yan M."/>
            <person name="Wang P."/>
            <person name="Xu J."/>
            <person name="Bruns T."/>
            <person name="Baldrian P."/>
            <person name="Vilgalys R."/>
            <person name="Dunand C."/>
            <person name="Henrissat B."/>
            <person name="Grigoriev I.V."/>
            <person name="Hibbett D."/>
            <person name="Nagy L.G."/>
            <person name="Martin F.M."/>
        </authorList>
    </citation>
    <scope>NUCLEOTIDE SEQUENCE</scope>
    <source>
        <strain evidence="1">P2</strain>
    </source>
</reference>
<keyword evidence="2" id="KW-1185">Reference proteome</keyword>
<name>A0ACB6ZXE0_THEGA</name>
<sequence length="565" mass="63169">MESSRPSNSPAPPTYPDDDPRISFYSANQENSPSRPQSQKHSTVLPATPFPTGVEPPSRTNSSGSSSDQVFLAPQTPDPSSSKPISQVSSPRVPAALSPPSLRESVLSPSSHLSQVVITPHEGEDEDAFHVRRTYAELEAVGVKGDGYAEGVERTRARLGSNRDSGLRALEALGDIADKKRDLTPREIEILASLDRYGFFSSPSHDRSLLLCSAPLSKRLSRVSTTTDSSPTAPPLKQQVLPQSSEKEIQRALKWARMLEPIVRDSGGNVIQWGIKASKRRKFRERVYKGIPDCWRSAAWEMMINKMSGAGWAEVERLSQEYEDYLQQPSTYDIQIDLDVPRTISGHIMFRTRYGQGQRSLFSVLHSFSLRCSECGYCQGMGSIAATLLCYLDPKRVYPALVHLHNSYGMHAIFKPGFPGLLEAIYVQERIIEQMMPGVYETFKQQMISTTSYATKWYITLFANSVPFHTQLRLWDAFFLEGPDIFIVVAVAIVWAPTDYITSKSASFETILSLLSSFFVPEDDNALLEWIEKVMSDKKARASMQQWRANWRQLVATGQDGKALL</sequence>
<evidence type="ECO:0000313" key="1">
    <source>
        <dbReference type="EMBL" id="KAF9654099.1"/>
    </source>
</evidence>
<protein>
    <submittedName>
        <fullName evidence="1">RabGAP/TBC</fullName>
    </submittedName>
</protein>
<evidence type="ECO:0000313" key="2">
    <source>
        <dbReference type="Proteomes" id="UP000886501"/>
    </source>
</evidence>
<accession>A0ACB6ZXE0</accession>
<comment type="caution">
    <text evidence="1">The sequence shown here is derived from an EMBL/GenBank/DDBJ whole genome shotgun (WGS) entry which is preliminary data.</text>
</comment>